<evidence type="ECO:0000313" key="9">
    <source>
        <dbReference type="EMBL" id="MCP1111508.1"/>
    </source>
</evidence>
<evidence type="ECO:0000256" key="3">
    <source>
        <dbReference type="ARBA" id="ARBA00022692"/>
    </source>
</evidence>
<accession>A0ABT1ELF4</accession>
<evidence type="ECO:0000256" key="6">
    <source>
        <dbReference type="ARBA" id="ARBA00038076"/>
    </source>
</evidence>
<dbReference type="PANTHER" id="PTHR30572">
    <property type="entry name" value="MEMBRANE COMPONENT OF TRANSPORTER-RELATED"/>
    <property type="match status" value="1"/>
</dbReference>
<dbReference type="PANTHER" id="PTHR30572:SF4">
    <property type="entry name" value="ABC TRANSPORTER PERMEASE YTRF"/>
    <property type="match status" value="1"/>
</dbReference>
<dbReference type="EMBL" id="JAMZFV010000041">
    <property type="protein sequence ID" value="MCP1111508.1"/>
    <property type="molecule type" value="Genomic_DNA"/>
</dbReference>
<keyword evidence="2" id="KW-1003">Cell membrane</keyword>
<feature type="transmembrane region" description="Helical" evidence="7">
    <location>
        <begin position="412"/>
        <end position="437"/>
    </location>
</feature>
<feature type="transmembrane region" description="Helical" evidence="7">
    <location>
        <begin position="779"/>
        <end position="804"/>
    </location>
</feature>
<dbReference type="InterPro" id="IPR050250">
    <property type="entry name" value="Macrolide_Exporter_MacB"/>
</dbReference>
<keyword evidence="5 7" id="KW-0472">Membrane</keyword>
<feature type="transmembrane region" description="Helical" evidence="7">
    <location>
        <begin position="335"/>
        <end position="354"/>
    </location>
</feature>
<evidence type="ECO:0000256" key="1">
    <source>
        <dbReference type="ARBA" id="ARBA00004651"/>
    </source>
</evidence>
<feature type="domain" description="ABC3 transporter permease C-terminal" evidence="8">
    <location>
        <begin position="737"/>
        <end position="858"/>
    </location>
</feature>
<feature type="transmembrane region" description="Helical" evidence="7">
    <location>
        <begin position="307"/>
        <end position="328"/>
    </location>
</feature>
<evidence type="ECO:0000313" key="10">
    <source>
        <dbReference type="Proteomes" id="UP001523565"/>
    </source>
</evidence>
<dbReference type="Proteomes" id="UP001523565">
    <property type="component" value="Unassembled WGS sequence"/>
</dbReference>
<evidence type="ECO:0000256" key="4">
    <source>
        <dbReference type="ARBA" id="ARBA00022989"/>
    </source>
</evidence>
<dbReference type="RefSeq" id="WP_262070367.1">
    <property type="nucleotide sequence ID" value="NZ_JAMXOC010000041.1"/>
</dbReference>
<keyword evidence="4 7" id="KW-1133">Transmembrane helix</keyword>
<feature type="transmembrane region" description="Helical" evidence="7">
    <location>
        <begin position="16"/>
        <end position="36"/>
    </location>
</feature>
<comment type="subcellular location">
    <subcellularLocation>
        <location evidence="1">Cell membrane</location>
        <topology evidence="1">Multi-pass membrane protein</topology>
    </subcellularLocation>
</comment>
<reference evidence="9 10" key="1">
    <citation type="journal article" date="2022" name="Genome Biol. Evol.">
        <title>Host diet, physiology and behaviors set the stage for Lachnospiraceae cladogenesis.</title>
        <authorList>
            <person name="Vera-Ponce De Leon A."/>
            <person name="Schneider M."/>
            <person name="Jahnes B.C."/>
            <person name="Sadowski V."/>
            <person name="Camuy-Velez L.A."/>
            <person name="Duan J."/>
            <person name="Sabree Z.L."/>
        </authorList>
    </citation>
    <scope>NUCLEOTIDE SEQUENCE [LARGE SCALE GENOMIC DNA]</scope>
    <source>
        <strain evidence="9 10">PAL227</strain>
    </source>
</reference>
<evidence type="ECO:0000259" key="8">
    <source>
        <dbReference type="Pfam" id="PF02687"/>
    </source>
</evidence>
<proteinExistence type="inferred from homology"/>
<feature type="transmembrane region" description="Helical" evidence="7">
    <location>
        <begin position="731"/>
        <end position="754"/>
    </location>
</feature>
<evidence type="ECO:0000256" key="2">
    <source>
        <dbReference type="ARBA" id="ARBA00022475"/>
    </source>
</evidence>
<gene>
    <name evidence="9" type="ORF">NK118_14735</name>
</gene>
<feature type="transmembrane region" description="Helical" evidence="7">
    <location>
        <begin position="249"/>
        <end position="268"/>
    </location>
</feature>
<name>A0ABT1ELF4_9FIRM</name>
<comment type="caution">
    <text evidence="9">The sequence shown here is derived from an EMBL/GenBank/DDBJ whole genome shotgun (WGS) entry which is preliminary data.</text>
</comment>
<keyword evidence="3 7" id="KW-0812">Transmembrane</keyword>
<evidence type="ECO:0000256" key="5">
    <source>
        <dbReference type="ARBA" id="ARBA00023136"/>
    </source>
</evidence>
<evidence type="ECO:0000256" key="7">
    <source>
        <dbReference type="SAM" id="Phobius"/>
    </source>
</evidence>
<organism evidence="9 10">
    <name type="scientific">Ohessyouella blattaphilus</name>
    <dbReference type="NCBI Taxonomy" id="2949333"/>
    <lineage>
        <taxon>Bacteria</taxon>
        <taxon>Bacillati</taxon>
        <taxon>Bacillota</taxon>
        <taxon>Clostridia</taxon>
        <taxon>Lachnospirales</taxon>
        <taxon>Lachnospiraceae</taxon>
        <taxon>Ohessyouella</taxon>
    </lineage>
</organism>
<feature type="transmembrane region" description="Helical" evidence="7">
    <location>
        <begin position="832"/>
        <end position="857"/>
    </location>
</feature>
<sequence length="863" mass="97223">MYKKLIVKNMKRSASYKALVIGLITMYIFSIAFLIVQESYVKTRQDQYFSRYGEWTGCISNSSEKIEAGLKSNSNVEKLGDIDIYSDCYINTEKYYSNIGTMNEPARDLSRIELQGKLPSESNEIMINQSLLNTLSSAAGVNDSIGLQIYDTSGNVNTFEFVISGICNSFSDEWKIEDFSAPMLFLNPEENPLSDNAYTKFSFFYVKDTDVEVASGIEALLKEGGAKYTFNSQAYSVDKSIYDKFLETGTVIGIIGVISSLIVIQLLAQSFNSRKYKIKVLQSIGADDAVIFDTIMLEASYTWGKSVLFLVPSIAVISGLCIVLNSVFDKAGLVISANIYACIISILIISAVFYLGNLGIYLMCVNGSVGSSFSSDTIYTMKNKMPKVKIKKRISLLQLYWKNRYYYQKESILRIIVSAISIVLLTMVSVDIINGYINYSNDKKNMKYEYTIDILDIEKGLENSQLEELSNIEGITGFEKKQRLTEVDPTIKIAGVGWENSIYVNNLRKYGFYTTPEDLSKDKADFYNLTTIKAIDEDESARMMDEIKKLVPSNEFNKFDEQQFVSGEQCIMVMIPYYVGNSDYADRDKAIFFATEDDTQKEEVYRYINGQESIQNGSVISVEACDNNIDVAVGGIITSIPNGFTDSVIADQLGCGNIIVSENFINRILDKDVSEFYNDITLYSHKDANHVETDWQVENLLGSYYQDDSNDYQLHNTRQASEIVLGQSKTLIVRAVIIGAISLVIFIWVGYVNAINKMNRETKRVRILKSIGMLPRRIIWMYFIEYFVEALLAGLIGFICSMAIQQYAISSIIGKTVNVFDVNLSIYPASRYLSIITLGVFGVYILLYLVCVFIPVFKKISKA</sequence>
<dbReference type="InterPro" id="IPR003838">
    <property type="entry name" value="ABC3_permease_C"/>
</dbReference>
<dbReference type="Pfam" id="PF02687">
    <property type="entry name" value="FtsX"/>
    <property type="match status" value="1"/>
</dbReference>
<comment type="similarity">
    <text evidence="6">Belongs to the ABC-4 integral membrane protein family.</text>
</comment>
<keyword evidence="10" id="KW-1185">Reference proteome</keyword>
<protein>
    <submittedName>
        <fullName evidence="9">ABC transporter permease</fullName>
    </submittedName>
</protein>